<dbReference type="Gene3D" id="3.90.190.20">
    <property type="entry name" value="Mur ligase, C-terminal domain"/>
    <property type="match status" value="1"/>
</dbReference>
<feature type="domain" description="Mur ligase N-terminal catalytic" evidence="9">
    <location>
        <begin position="15"/>
        <end position="113"/>
    </location>
</feature>
<dbReference type="GO" id="GO:0106418">
    <property type="term" value="F:UDP-N-acetylmuramate-L-alanyl-gamma-D-glutamyl-meso-2,6-diaminoheptanedioate ligase activity"/>
    <property type="evidence" value="ECO:0007669"/>
    <property type="project" value="UniProtKB-EC"/>
</dbReference>
<accession>A0ABT3NCN4</accession>
<dbReference type="PANTHER" id="PTHR43445:SF5">
    <property type="entry name" value="UDP-N-ACETYLMURAMATE--L-ALANYL-GAMMA-D-GLUTAMYL-MESO-2,6-DIAMINOHEPTANDIOATE LIGASE"/>
    <property type="match status" value="1"/>
</dbReference>
<keyword evidence="6" id="KW-0573">Peptidoglycan synthesis</keyword>
<dbReference type="SUPFAM" id="SSF53244">
    <property type="entry name" value="MurD-like peptide ligases, peptide-binding domain"/>
    <property type="match status" value="1"/>
</dbReference>
<dbReference type="Gene3D" id="3.40.50.720">
    <property type="entry name" value="NAD(P)-binding Rossmann-like Domain"/>
    <property type="match status" value="1"/>
</dbReference>
<dbReference type="PANTHER" id="PTHR43445">
    <property type="entry name" value="UDP-N-ACETYLMURAMATE--L-ALANINE LIGASE-RELATED"/>
    <property type="match status" value="1"/>
</dbReference>
<feature type="domain" description="Mur ligase central" evidence="11">
    <location>
        <begin position="122"/>
        <end position="312"/>
    </location>
</feature>
<protein>
    <submittedName>
        <fullName evidence="12">UDP-N-acetylmuramate:L-alanyl-gamma-D-glutamyl-meso-diaminopimelate ligase</fullName>
        <ecNumber evidence="12">6.3.2.45</ecNumber>
    </submittedName>
</protein>
<evidence type="ECO:0000256" key="5">
    <source>
        <dbReference type="ARBA" id="ARBA00022960"/>
    </source>
</evidence>
<dbReference type="SUPFAM" id="SSF51984">
    <property type="entry name" value="MurCD N-terminal domain"/>
    <property type="match status" value="1"/>
</dbReference>
<name>A0ABT3NCN4_9BACT</name>
<dbReference type="Pfam" id="PF01225">
    <property type="entry name" value="Mur_ligase"/>
    <property type="match status" value="1"/>
</dbReference>
<proteinExistence type="predicted"/>
<evidence type="ECO:0000256" key="8">
    <source>
        <dbReference type="ARBA" id="ARBA00023316"/>
    </source>
</evidence>
<dbReference type="InterPro" id="IPR000713">
    <property type="entry name" value="Mur_ligase_N"/>
</dbReference>
<keyword evidence="4" id="KW-0067">ATP-binding</keyword>
<evidence type="ECO:0000256" key="6">
    <source>
        <dbReference type="ARBA" id="ARBA00022984"/>
    </source>
</evidence>
<dbReference type="RefSeq" id="WP_265426138.1">
    <property type="nucleotide sequence ID" value="NZ_JAPFPW010000024.1"/>
</dbReference>
<evidence type="ECO:0000313" key="13">
    <source>
        <dbReference type="Proteomes" id="UP001209681"/>
    </source>
</evidence>
<evidence type="ECO:0000259" key="11">
    <source>
        <dbReference type="Pfam" id="PF08245"/>
    </source>
</evidence>
<keyword evidence="3" id="KW-0547">Nucleotide-binding</keyword>
<evidence type="ECO:0000256" key="1">
    <source>
        <dbReference type="ARBA" id="ARBA00022598"/>
    </source>
</evidence>
<dbReference type="EMBL" id="JAPFPW010000024">
    <property type="protein sequence ID" value="MCW7755212.1"/>
    <property type="molecule type" value="Genomic_DNA"/>
</dbReference>
<dbReference type="NCBIfam" id="TIGR01081">
    <property type="entry name" value="mpl"/>
    <property type="match status" value="1"/>
</dbReference>
<dbReference type="InterPro" id="IPR005757">
    <property type="entry name" value="Mpl"/>
</dbReference>
<dbReference type="InterPro" id="IPR036615">
    <property type="entry name" value="Mur_ligase_C_dom_sf"/>
</dbReference>
<dbReference type="InterPro" id="IPR050061">
    <property type="entry name" value="MurCDEF_pg_biosynth"/>
</dbReference>
<dbReference type="Proteomes" id="UP001209681">
    <property type="component" value="Unassembled WGS sequence"/>
</dbReference>
<organism evidence="12 13">
    <name type="scientific">Desulfobotulus pelophilus</name>
    <dbReference type="NCBI Taxonomy" id="2823377"/>
    <lineage>
        <taxon>Bacteria</taxon>
        <taxon>Pseudomonadati</taxon>
        <taxon>Thermodesulfobacteriota</taxon>
        <taxon>Desulfobacteria</taxon>
        <taxon>Desulfobacterales</taxon>
        <taxon>Desulfobacteraceae</taxon>
        <taxon>Desulfobotulus</taxon>
    </lineage>
</organism>
<dbReference type="InterPro" id="IPR013221">
    <property type="entry name" value="Mur_ligase_cen"/>
</dbReference>
<dbReference type="Pfam" id="PF02875">
    <property type="entry name" value="Mur_ligase_C"/>
    <property type="match status" value="1"/>
</dbReference>
<keyword evidence="2" id="KW-0132">Cell division</keyword>
<evidence type="ECO:0000256" key="7">
    <source>
        <dbReference type="ARBA" id="ARBA00023306"/>
    </source>
</evidence>
<comment type="caution">
    <text evidence="12">The sequence shown here is derived from an EMBL/GenBank/DDBJ whole genome shotgun (WGS) entry which is preliminary data.</text>
</comment>
<keyword evidence="5" id="KW-0133">Cell shape</keyword>
<keyword evidence="13" id="KW-1185">Reference proteome</keyword>
<keyword evidence="8" id="KW-0961">Cell wall biogenesis/degradation</keyword>
<evidence type="ECO:0000259" key="9">
    <source>
        <dbReference type="Pfam" id="PF01225"/>
    </source>
</evidence>
<keyword evidence="7" id="KW-0131">Cell cycle</keyword>
<dbReference type="InterPro" id="IPR004101">
    <property type="entry name" value="Mur_ligase_C"/>
</dbReference>
<gene>
    <name evidence="12" type="primary">mpl</name>
    <name evidence="12" type="ORF">OOT00_14585</name>
</gene>
<dbReference type="Gene3D" id="3.40.1190.10">
    <property type="entry name" value="Mur-like, catalytic domain"/>
    <property type="match status" value="1"/>
</dbReference>
<feature type="domain" description="Mur ligase C-terminal" evidence="10">
    <location>
        <begin position="334"/>
        <end position="465"/>
    </location>
</feature>
<evidence type="ECO:0000256" key="3">
    <source>
        <dbReference type="ARBA" id="ARBA00022741"/>
    </source>
</evidence>
<reference evidence="12 13" key="1">
    <citation type="submission" date="2022-11" db="EMBL/GenBank/DDBJ databases">
        <title>Desulfobotulus tamanensis H1 sp. nov. - anaerobic, alkaliphilic, sulphate reducing bacterium isolated from terrestrial mud volcano.</title>
        <authorList>
            <person name="Frolova A."/>
            <person name="Merkel A.Y."/>
            <person name="Slobodkin A.I."/>
        </authorList>
    </citation>
    <scope>NUCLEOTIDE SEQUENCE [LARGE SCALE GENOMIC DNA]</scope>
    <source>
        <strain evidence="12 13">H1</strain>
    </source>
</reference>
<keyword evidence="1 12" id="KW-0436">Ligase</keyword>
<dbReference type="Pfam" id="PF08245">
    <property type="entry name" value="Mur_ligase_M"/>
    <property type="match status" value="1"/>
</dbReference>
<evidence type="ECO:0000256" key="2">
    <source>
        <dbReference type="ARBA" id="ARBA00022618"/>
    </source>
</evidence>
<dbReference type="SUPFAM" id="SSF53623">
    <property type="entry name" value="MurD-like peptide ligases, catalytic domain"/>
    <property type="match status" value="1"/>
</dbReference>
<evidence type="ECO:0000259" key="10">
    <source>
        <dbReference type="Pfam" id="PF02875"/>
    </source>
</evidence>
<dbReference type="EC" id="6.3.2.45" evidence="12"/>
<evidence type="ECO:0000256" key="4">
    <source>
        <dbReference type="ARBA" id="ARBA00022840"/>
    </source>
</evidence>
<dbReference type="InterPro" id="IPR036565">
    <property type="entry name" value="Mur-like_cat_sf"/>
</dbReference>
<evidence type="ECO:0000313" key="12">
    <source>
        <dbReference type="EMBL" id="MCW7755212.1"/>
    </source>
</evidence>
<sequence>MLDPENNRIPEGIRHIHLIAICGTAMGALAALLQDAGFRVTGSDQNVYPPMSTFLLKKGIGLTEGFDAAMVLEEKPDLVVVGNAVRRDNPEALALAESGIPYCSLPQALNHFLVGSRKAIVVAGTHGKTTTTALMAWVLEKAGLAPGFMIGGIACNFEANYRMGKGPYVVLEGDEYDTAFFDKRSKFLHFHPYRAILTGVEFDHADIFSDLEQVEKAFEGFVRKLLPEGLLVANRDFTAVKQVLERCIPLEKQCTYFGRTSADKGWFVADVSIHSPTESFTVLLDGNMFCRVETSLPGEHNRMNILAVCAVAHSLGLSPGEIASGIGSFTGVKRRQEKVGVSGGITIMDDFAHHPTAVSETIRAVRPHVSGRLIAVFEPRTNTSMRRVFQKAYAGSFDMADLVCVREIPLPDKVAAESRFSSSELVRDLNNRHVRAGFFQDAGAIVSFLEKEAKAGDLVLVMSNGGFEGIHGRLLAAFSHAEDKNI</sequence>